<evidence type="ECO:0000313" key="2">
    <source>
        <dbReference type="EMBL" id="KAJ9581691.1"/>
    </source>
</evidence>
<name>A0AAD7ZJT2_DIPPU</name>
<accession>A0AAD7ZJT2</accession>
<dbReference type="Pfam" id="PF06585">
    <property type="entry name" value="JHBP"/>
    <property type="match status" value="1"/>
</dbReference>
<proteinExistence type="predicted"/>
<evidence type="ECO:0000256" key="1">
    <source>
        <dbReference type="SAM" id="SignalP"/>
    </source>
</evidence>
<evidence type="ECO:0000313" key="3">
    <source>
        <dbReference type="Proteomes" id="UP001233999"/>
    </source>
</evidence>
<comment type="caution">
    <text evidence="2">The sequence shown here is derived from an EMBL/GenBank/DDBJ whole genome shotgun (WGS) entry which is preliminary data.</text>
</comment>
<feature type="chain" id="PRO_5042283002" evidence="1">
    <location>
        <begin position="30"/>
        <end position="234"/>
    </location>
</feature>
<reference evidence="2" key="2">
    <citation type="submission" date="2023-05" db="EMBL/GenBank/DDBJ databases">
        <authorList>
            <person name="Fouks B."/>
        </authorList>
    </citation>
    <scope>NUCLEOTIDE SEQUENCE</scope>
    <source>
        <strain evidence="2">Stay&amp;Tobe</strain>
        <tissue evidence="2">Testes</tissue>
    </source>
</reference>
<dbReference type="AlphaFoldDB" id="A0AAD7ZJT2"/>
<sequence>MLNKKMEKIMQDFIISLCVIVLFSQDCKAGIEINEDKHVDVFLRHLFTEGSSFLNFPVLDPFYSPETIEISNAIIPDYVNLLNVNLTRVHITGLSEFIIHKLSVMQDSFEIIFNFNLEFPEIRLEVGLYSLDGVDSESESIEGNGEIELETNDVTIEGNLTIGAHPNSDFIFLQDMSLNIDIGSNHLLMSGLNDELVTGEVDLTLILPLVKNQIFTLLDNKINQNIITSMELLD</sequence>
<gene>
    <name evidence="2" type="ORF">L9F63_023132</name>
</gene>
<dbReference type="PANTHER" id="PTHR11008:SF9">
    <property type="entry name" value="PROTEIN TAKEOUT-LIKE PROTEIN"/>
    <property type="match status" value="1"/>
</dbReference>
<dbReference type="Proteomes" id="UP001233999">
    <property type="component" value="Unassembled WGS sequence"/>
</dbReference>
<organism evidence="2 3">
    <name type="scientific">Diploptera punctata</name>
    <name type="common">Pacific beetle cockroach</name>
    <dbReference type="NCBI Taxonomy" id="6984"/>
    <lineage>
        <taxon>Eukaryota</taxon>
        <taxon>Metazoa</taxon>
        <taxon>Ecdysozoa</taxon>
        <taxon>Arthropoda</taxon>
        <taxon>Hexapoda</taxon>
        <taxon>Insecta</taxon>
        <taxon>Pterygota</taxon>
        <taxon>Neoptera</taxon>
        <taxon>Polyneoptera</taxon>
        <taxon>Dictyoptera</taxon>
        <taxon>Blattodea</taxon>
        <taxon>Blaberoidea</taxon>
        <taxon>Blaberidae</taxon>
        <taxon>Diplopterinae</taxon>
        <taxon>Diploptera</taxon>
    </lineage>
</organism>
<feature type="signal peptide" evidence="1">
    <location>
        <begin position="1"/>
        <end position="29"/>
    </location>
</feature>
<keyword evidence="1" id="KW-0732">Signal</keyword>
<feature type="non-terminal residue" evidence="2">
    <location>
        <position position="234"/>
    </location>
</feature>
<dbReference type="PANTHER" id="PTHR11008">
    <property type="entry name" value="PROTEIN TAKEOUT-LIKE PROTEIN"/>
    <property type="match status" value="1"/>
</dbReference>
<reference evidence="2" key="1">
    <citation type="journal article" date="2023" name="IScience">
        <title>Live-bearing cockroach genome reveals convergent evolutionary mechanisms linked to viviparity in insects and beyond.</title>
        <authorList>
            <person name="Fouks B."/>
            <person name="Harrison M.C."/>
            <person name="Mikhailova A.A."/>
            <person name="Marchal E."/>
            <person name="English S."/>
            <person name="Carruthers M."/>
            <person name="Jennings E.C."/>
            <person name="Chiamaka E.L."/>
            <person name="Frigard R.A."/>
            <person name="Pippel M."/>
            <person name="Attardo G.M."/>
            <person name="Benoit J.B."/>
            <person name="Bornberg-Bauer E."/>
            <person name="Tobe S.S."/>
        </authorList>
    </citation>
    <scope>NUCLEOTIDE SEQUENCE</scope>
    <source>
        <strain evidence="2">Stay&amp;Tobe</strain>
    </source>
</reference>
<protein>
    <submittedName>
        <fullName evidence="2">Uncharacterized protein</fullName>
    </submittedName>
</protein>
<dbReference type="InterPro" id="IPR038606">
    <property type="entry name" value="To_sf"/>
</dbReference>
<keyword evidence="3" id="KW-1185">Reference proteome</keyword>
<dbReference type="Gene3D" id="3.15.10.30">
    <property type="entry name" value="Haemolymph juvenile hormone binding protein"/>
    <property type="match status" value="1"/>
</dbReference>
<dbReference type="InterPro" id="IPR010562">
    <property type="entry name" value="Haemolymph_juvenile_hormone-bd"/>
</dbReference>
<dbReference type="EMBL" id="JASPKZ010007859">
    <property type="protein sequence ID" value="KAJ9581691.1"/>
    <property type="molecule type" value="Genomic_DNA"/>
</dbReference>